<sequence length="178" mass="19393">MEKACEILASGRLVILPTDTIYGISGIAPASAPLIYKCKGREEGKPFLRLIPFPEHYKLYTRDVIRPEILGLWPGPFTFILRGLTGGTISLRCPKDQWLRKLVENTGAPVFSTSVNFSGQPALQRIEDIIGSFESKVALIIDKGNCPDPEPSTIVDLTGSTPVILRQGAGIFPETLLG</sequence>
<dbReference type="GO" id="GO:0005524">
    <property type="term" value="F:ATP binding"/>
    <property type="evidence" value="ECO:0007669"/>
    <property type="project" value="UniProtKB-KW"/>
</dbReference>
<dbReference type="AlphaFoldDB" id="A0A9D9HPP8"/>
<evidence type="ECO:0000256" key="11">
    <source>
        <dbReference type="ARBA" id="ARBA00048366"/>
    </source>
</evidence>
<keyword evidence="8" id="KW-0547">Nucleotide-binding</keyword>
<dbReference type="PANTHER" id="PTHR17490:SF16">
    <property type="entry name" value="THREONYLCARBAMOYL-AMP SYNTHASE"/>
    <property type="match status" value="1"/>
</dbReference>
<accession>A0A9D9HPP8</accession>
<dbReference type="Pfam" id="PF01300">
    <property type="entry name" value="Sua5_yciO_yrdC"/>
    <property type="match status" value="1"/>
</dbReference>
<dbReference type="InterPro" id="IPR006070">
    <property type="entry name" value="Sua5-like_dom"/>
</dbReference>
<keyword evidence="9" id="KW-0067">ATP-binding</keyword>
<keyword evidence="7" id="KW-0548">Nucleotidyltransferase</keyword>
<comment type="catalytic activity">
    <reaction evidence="11">
        <text>L-threonine + hydrogencarbonate + ATP = L-threonylcarbamoyladenylate + diphosphate + H2O</text>
        <dbReference type="Rhea" id="RHEA:36407"/>
        <dbReference type="ChEBI" id="CHEBI:15377"/>
        <dbReference type="ChEBI" id="CHEBI:17544"/>
        <dbReference type="ChEBI" id="CHEBI:30616"/>
        <dbReference type="ChEBI" id="CHEBI:33019"/>
        <dbReference type="ChEBI" id="CHEBI:57926"/>
        <dbReference type="ChEBI" id="CHEBI:73682"/>
        <dbReference type="EC" id="2.7.7.87"/>
    </reaction>
</comment>
<organism evidence="13 14">
    <name type="scientific">Candidatus Gallitreponema excrementavium</name>
    <dbReference type="NCBI Taxonomy" id="2840840"/>
    <lineage>
        <taxon>Bacteria</taxon>
        <taxon>Pseudomonadati</taxon>
        <taxon>Spirochaetota</taxon>
        <taxon>Spirochaetia</taxon>
        <taxon>Spirochaetales</taxon>
        <taxon>Candidatus Gallitreponema</taxon>
    </lineage>
</organism>
<name>A0A9D9HPP8_9SPIR</name>
<evidence type="ECO:0000256" key="2">
    <source>
        <dbReference type="ARBA" id="ARBA00007663"/>
    </source>
</evidence>
<evidence type="ECO:0000256" key="3">
    <source>
        <dbReference type="ARBA" id="ARBA00012584"/>
    </source>
</evidence>
<evidence type="ECO:0000256" key="4">
    <source>
        <dbReference type="ARBA" id="ARBA00022490"/>
    </source>
</evidence>
<dbReference type="GO" id="GO:0006450">
    <property type="term" value="P:regulation of translational fidelity"/>
    <property type="evidence" value="ECO:0007669"/>
    <property type="project" value="TreeGrafter"/>
</dbReference>
<dbReference type="EC" id="2.7.7.87" evidence="3"/>
<dbReference type="Proteomes" id="UP000823638">
    <property type="component" value="Unassembled WGS sequence"/>
</dbReference>
<dbReference type="GO" id="GO:0061710">
    <property type="term" value="F:L-threonylcarbamoyladenylate synthase"/>
    <property type="evidence" value="ECO:0007669"/>
    <property type="project" value="UniProtKB-EC"/>
</dbReference>
<evidence type="ECO:0000259" key="12">
    <source>
        <dbReference type="PROSITE" id="PS51163"/>
    </source>
</evidence>
<dbReference type="GO" id="GO:0000049">
    <property type="term" value="F:tRNA binding"/>
    <property type="evidence" value="ECO:0007669"/>
    <property type="project" value="TreeGrafter"/>
</dbReference>
<dbReference type="Gene3D" id="3.90.870.10">
    <property type="entry name" value="DHBP synthase"/>
    <property type="match status" value="1"/>
</dbReference>
<keyword evidence="5" id="KW-0808">Transferase</keyword>
<dbReference type="PANTHER" id="PTHR17490">
    <property type="entry name" value="SUA5"/>
    <property type="match status" value="1"/>
</dbReference>
<feature type="domain" description="YrdC-like" evidence="12">
    <location>
        <begin position="1"/>
        <end position="170"/>
    </location>
</feature>
<dbReference type="SUPFAM" id="SSF55821">
    <property type="entry name" value="YrdC/RibB"/>
    <property type="match status" value="1"/>
</dbReference>
<dbReference type="InterPro" id="IPR050156">
    <property type="entry name" value="TC-AMP_synthase_SUA5"/>
</dbReference>
<evidence type="ECO:0000313" key="13">
    <source>
        <dbReference type="EMBL" id="MBO8457558.1"/>
    </source>
</evidence>
<dbReference type="GO" id="GO:0005737">
    <property type="term" value="C:cytoplasm"/>
    <property type="evidence" value="ECO:0007669"/>
    <property type="project" value="UniProtKB-SubCell"/>
</dbReference>
<evidence type="ECO:0000256" key="8">
    <source>
        <dbReference type="ARBA" id="ARBA00022741"/>
    </source>
</evidence>
<evidence type="ECO:0000256" key="10">
    <source>
        <dbReference type="ARBA" id="ARBA00029774"/>
    </source>
</evidence>
<evidence type="ECO:0000256" key="7">
    <source>
        <dbReference type="ARBA" id="ARBA00022695"/>
    </source>
</evidence>
<dbReference type="GO" id="GO:0008033">
    <property type="term" value="P:tRNA processing"/>
    <property type="evidence" value="ECO:0007669"/>
    <property type="project" value="UniProtKB-KW"/>
</dbReference>
<reference evidence="13" key="1">
    <citation type="submission" date="2020-10" db="EMBL/GenBank/DDBJ databases">
        <authorList>
            <person name="Gilroy R."/>
        </authorList>
    </citation>
    <scope>NUCLEOTIDE SEQUENCE</scope>
    <source>
        <strain evidence="13">10532</strain>
    </source>
</reference>
<proteinExistence type="inferred from homology"/>
<dbReference type="PROSITE" id="PS51163">
    <property type="entry name" value="YRDC"/>
    <property type="match status" value="1"/>
</dbReference>
<reference evidence="13" key="2">
    <citation type="journal article" date="2021" name="PeerJ">
        <title>Extensive microbial diversity within the chicken gut microbiome revealed by metagenomics and culture.</title>
        <authorList>
            <person name="Gilroy R."/>
            <person name="Ravi A."/>
            <person name="Getino M."/>
            <person name="Pursley I."/>
            <person name="Horton D.L."/>
            <person name="Alikhan N.F."/>
            <person name="Baker D."/>
            <person name="Gharbi K."/>
            <person name="Hall N."/>
            <person name="Watson M."/>
            <person name="Adriaenssens E.M."/>
            <person name="Foster-Nyarko E."/>
            <person name="Jarju S."/>
            <person name="Secka A."/>
            <person name="Antonio M."/>
            <person name="Oren A."/>
            <person name="Chaudhuri R.R."/>
            <person name="La Ragione R."/>
            <person name="Hildebrand F."/>
            <person name="Pallen M.J."/>
        </authorList>
    </citation>
    <scope>NUCLEOTIDE SEQUENCE</scope>
    <source>
        <strain evidence="13">10532</strain>
    </source>
</reference>
<evidence type="ECO:0000256" key="1">
    <source>
        <dbReference type="ARBA" id="ARBA00004496"/>
    </source>
</evidence>
<gene>
    <name evidence="13" type="ORF">IAA81_04935</name>
</gene>
<dbReference type="NCBIfam" id="TIGR00057">
    <property type="entry name" value="L-threonylcarbamoyladenylate synthase"/>
    <property type="match status" value="1"/>
</dbReference>
<comment type="caution">
    <text evidence="13">The sequence shown here is derived from an EMBL/GenBank/DDBJ whole genome shotgun (WGS) entry which is preliminary data.</text>
</comment>
<evidence type="ECO:0000256" key="6">
    <source>
        <dbReference type="ARBA" id="ARBA00022694"/>
    </source>
</evidence>
<keyword evidence="6" id="KW-0819">tRNA processing</keyword>
<protein>
    <recommendedName>
        <fullName evidence="10">L-threonylcarbamoyladenylate synthase</fullName>
        <ecNumber evidence="3">2.7.7.87</ecNumber>
    </recommendedName>
    <alternativeName>
        <fullName evidence="10">L-threonylcarbamoyladenylate synthase</fullName>
    </alternativeName>
</protein>
<dbReference type="InterPro" id="IPR017945">
    <property type="entry name" value="DHBP_synth_RibB-like_a/b_dom"/>
</dbReference>
<evidence type="ECO:0000313" key="14">
    <source>
        <dbReference type="Proteomes" id="UP000823638"/>
    </source>
</evidence>
<comment type="similarity">
    <text evidence="2">Belongs to the SUA5 family.</text>
</comment>
<dbReference type="GO" id="GO:0003725">
    <property type="term" value="F:double-stranded RNA binding"/>
    <property type="evidence" value="ECO:0007669"/>
    <property type="project" value="InterPro"/>
</dbReference>
<evidence type="ECO:0000256" key="9">
    <source>
        <dbReference type="ARBA" id="ARBA00022840"/>
    </source>
</evidence>
<dbReference type="EMBL" id="JADIMM010000070">
    <property type="protein sequence ID" value="MBO8457558.1"/>
    <property type="molecule type" value="Genomic_DNA"/>
</dbReference>
<evidence type="ECO:0000256" key="5">
    <source>
        <dbReference type="ARBA" id="ARBA00022679"/>
    </source>
</evidence>
<keyword evidence="4" id="KW-0963">Cytoplasm</keyword>
<comment type="subcellular location">
    <subcellularLocation>
        <location evidence="1">Cytoplasm</location>
    </subcellularLocation>
</comment>